<dbReference type="EMBL" id="QGMK01002296">
    <property type="protein sequence ID" value="TVY59598.1"/>
    <property type="molecule type" value="Genomic_DNA"/>
</dbReference>
<accession>A0A8T9BUL7</accession>
<dbReference type="Proteomes" id="UP000469558">
    <property type="component" value="Unassembled WGS sequence"/>
</dbReference>
<feature type="compositionally biased region" description="Low complexity" evidence="1">
    <location>
        <begin position="173"/>
        <end position="186"/>
    </location>
</feature>
<dbReference type="OrthoDB" id="5427699at2759"/>
<evidence type="ECO:0000313" key="2">
    <source>
        <dbReference type="EMBL" id="TVY59598.1"/>
    </source>
</evidence>
<dbReference type="AlphaFoldDB" id="A0A8T9BUL7"/>
<reference evidence="2 3" key="1">
    <citation type="submission" date="2018-05" db="EMBL/GenBank/DDBJ databases">
        <title>Genome sequencing and assembly of the regulated plant pathogen Lachnellula willkommii and related sister species for the development of diagnostic species identification markers.</title>
        <authorList>
            <person name="Giroux E."/>
            <person name="Bilodeau G."/>
        </authorList>
    </citation>
    <scope>NUCLEOTIDE SEQUENCE [LARGE SCALE GENOMIC DNA]</scope>
    <source>
        <strain evidence="2 3">CBS 268.59</strain>
    </source>
</reference>
<feature type="compositionally biased region" description="Polar residues" evidence="1">
    <location>
        <begin position="41"/>
        <end position="59"/>
    </location>
</feature>
<organism evidence="2 3">
    <name type="scientific">Lachnellula suecica</name>
    <dbReference type="NCBI Taxonomy" id="602035"/>
    <lineage>
        <taxon>Eukaryota</taxon>
        <taxon>Fungi</taxon>
        <taxon>Dikarya</taxon>
        <taxon>Ascomycota</taxon>
        <taxon>Pezizomycotina</taxon>
        <taxon>Leotiomycetes</taxon>
        <taxon>Helotiales</taxon>
        <taxon>Lachnaceae</taxon>
        <taxon>Lachnellula</taxon>
    </lineage>
</organism>
<protein>
    <submittedName>
        <fullName evidence="2">Uncharacterized protein</fullName>
    </submittedName>
</protein>
<evidence type="ECO:0000313" key="3">
    <source>
        <dbReference type="Proteomes" id="UP000469558"/>
    </source>
</evidence>
<keyword evidence="3" id="KW-1185">Reference proteome</keyword>
<proteinExistence type="predicted"/>
<feature type="compositionally biased region" description="Low complexity" evidence="1">
    <location>
        <begin position="409"/>
        <end position="420"/>
    </location>
</feature>
<gene>
    <name evidence="2" type="ORF">LSUE1_G010038</name>
</gene>
<feature type="compositionally biased region" description="Polar residues" evidence="1">
    <location>
        <begin position="149"/>
        <end position="163"/>
    </location>
</feature>
<evidence type="ECO:0000256" key="1">
    <source>
        <dbReference type="SAM" id="MobiDB-lite"/>
    </source>
</evidence>
<feature type="region of interest" description="Disordered" evidence="1">
    <location>
        <begin position="1"/>
        <end position="82"/>
    </location>
</feature>
<comment type="caution">
    <text evidence="2">The sequence shown here is derived from an EMBL/GenBank/DDBJ whole genome shotgun (WGS) entry which is preliminary data.</text>
</comment>
<feature type="compositionally biased region" description="Basic and acidic residues" evidence="1">
    <location>
        <begin position="347"/>
        <end position="357"/>
    </location>
</feature>
<feature type="region of interest" description="Disordered" evidence="1">
    <location>
        <begin position="318"/>
        <end position="360"/>
    </location>
</feature>
<sequence length="445" mass="48012">MSKHQNDSFLPSGAIDSPRKMTSPLNVPRTMPEASYIPSPHASNGTSPSPQTYNRSPQHPNGPPMSPPKTRSASAEETSAELVEDWRKYTNKLRSQFEGEKAHLIADQAYKKEVQDEERALWDKERASFKARIAELERKLEERNGSGSGSFVPQSLNHKQSASYMRAQQAMNVTSPGSNSVSGSVDGSRHAVAQESGRNADGTPFYAPAPQNPSRTFDPAETSEMRVDDITAPRESLGAHDLETIPETPTETIDISLIRPDLEGVSIKASAVSPTFVATVLSPAFSPPKLSPNTKPPPRDTAKTLEVVRSPEDRRLTMHAGHTPNHSISKFEFLGGSGSASGGKTPTQDEHTEDKQLDGTIETDAVSVIDEDPELTGQLSLPNVATTADPFVAALFEKLNEAKKSEGNSPSAESEASVSARSEKDDGPTLRIKSSMNFGRPLGSM</sequence>
<feature type="region of interest" description="Disordered" evidence="1">
    <location>
        <begin position="402"/>
        <end position="445"/>
    </location>
</feature>
<name>A0A8T9BUL7_9HELO</name>
<feature type="region of interest" description="Disordered" evidence="1">
    <location>
        <begin position="142"/>
        <end position="221"/>
    </location>
</feature>